<dbReference type="EC" id="3.5.1.88" evidence="4"/>
<comment type="caution">
    <text evidence="6">The sequence shown here is derived from an EMBL/GenBank/DDBJ whole genome shotgun (WGS) entry which is preliminary data.</text>
</comment>
<dbReference type="PANTHER" id="PTHR10458:SF22">
    <property type="entry name" value="PEPTIDE DEFORMYLASE"/>
    <property type="match status" value="1"/>
</dbReference>
<reference evidence="7" key="1">
    <citation type="journal article" date="2019" name="Int. J. Syst. Evol. Microbiol.">
        <title>The Global Catalogue of Microorganisms (GCM) 10K type strain sequencing project: providing services to taxonomists for standard genome sequencing and annotation.</title>
        <authorList>
            <consortium name="The Broad Institute Genomics Platform"/>
            <consortium name="The Broad Institute Genome Sequencing Center for Infectious Disease"/>
            <person name="Wu L."/>
            <person name="Ma J."/>
        </authorList>
    </citation>
    <scope>NUCLEOTIDE SEQUENCE [LARGE SCALE GENOMIC DNA]</scope>
    <source>
        <strain evidence="7">KCTC 42247</strain>
    </source>
</reference>
<evidence type="ECO:0000256" key="3">
    <source>
        <dbReference type="ARBA" id="ARBA00022801"/>
    </source>
</evidence>
<accession>A0ABW5UAJ5</accession>
<sequence>MAQKTSTKQKIESTFAAHERKLITDGKGTMHVFLVTDEMELAVLSATSKDIDPADPLLQTLIARMLATVQDEAHAGVGIAAPQVGINKNLILVQRFDKVGGPFESYINPKIIWRSTLLRTGAEGCLSIPDRREEVERSYAIRLQYDLPSGDVVEENVEGFTAVIFQHEIDHLFGILYPDRVEEQEATPSTSLNTSIKFSAKDGAPPL</sequence>
<dbReference type="InterPro" id="IPR036821">
    <property type="entry name" value="Peptide_deformylase_sf"/>
</dbReference>
<comment type="catalytic activity">
    <reaction evidence="4">
        <text>N-terminal N-formyl-L-methionyl-[peptide] + H2O = N-terminal L-methionyl-[peptide] + formate</text>
        <dbReference type="Rhea" id="RHEA:24420"/>
        <dbReference type="Rhea" id="RHEA-COMP:10639"/>
        <dbReference type="Rhea" id="RHEA-COMP:10640"/>
        <dbReference type="ChEBI" id="CHEBI:15377"/>
        <dbReference type="ChEBI" id="CHEBI:15740"/>
        <dbReference type="ChEBI" id="CHEBI:49298"/>
        <dbReference type="ChEBI" id="CHEBI:64731"/>
        <dbReference type="EC" id="3.5.1.88"/>
    </reaction>
</comment>
<dbReference type="RefSeq" id="WP_082785005.1">
    <property type="nucleotide sequence ID" value="NZ_JBHUMB010000006.1"/>
</dbReference>
<evidence type="ECO:0000256" key="1">
    <source>
        <dbReference type="ARBA" id="ARBA00010759"/>
    </source>
</evidence>
<evidence type="ECO:0000313" key="6">
    <source>
        <dbReference type="EMBL" id="MFD2742951.1"/>
    </source>
</evidence>
<keyword evidence="3 4" id="KW-0378">Hydrolase</keyword>
<dbReference type="Gene3D" id="3.90.45.10">
    <property type="entry name" value="Peptide deformylase"/>
    <property type="match status" value="1"/>
</dbReference>
<keyword evidence="4" id="KW-0408">Iron</keyword>
<dbReference type="Proteomes" id="UP001597418">
    <property type="component" value="Unassembled WGS sequence"/>
</dbReference>
<dbReference type="GO" id="GO:0042586">
    <property type="term" value="F:peptide deformylase activity"/>
    <property type="evidence" value="ECO:0007669"/>
    <property type="project" value="UniProtKB-EC"/>
</dbReference>
<name>A0ABW5UAJ5_9SPHI</name>
<feature type="active site" evidence="4">
    <location>
        <position position="168"/>
    </location>
</feature>
<organism evidence="6 7">
    <name type="scientific">Sphingobacterium populi</name>
    <dbReference type="NCBI Taxonomy" id="1812824"/>
    <lineage>
        <taxon>Bacteria</taxon>
        <taxon>Pseudomonadati</taxon>
        <taxon>Bacteroidota</taxon>
        <taxon>Sphingobacteriia</taxon>
        <taxon>Sphingobacteriales</taxon>
        <taxon>Sphingobacteriaceae</taxon>
        <taxon>Sphingobacterium</taxon>
    </lineage>
</organism>
<protein>
    <recommendedName>
        <fullName evidence="4">Peptide deformylase</fullName>
        <shortName evidence="4">PDF</shortName>
        <ecNumber evidence="4">3.5.1.88</ecNumber>
    </recommendedName>
    <alternativeName>
        <fullName evidence="4">Polypeptide deformylase</fullName>
    </alternativeName>
</protein>
<feature type="binding site" evidence="4">
    <location>
        <position position="167"/>
    </location>
    <ligand>
        <name>Fe cation</name>
        <dbReference type="ChEBI" id="CHEBI:24875"/>
    </ligand>
</feature>
<feature type="compositionally biased region" description="Polar residues" evidence="5">
    <location>
        <begin position="186"/>
        <end position="197"/>
    </location>
</feature>
<comment type="cofactor">
    <cofactor evidence="4">
        <name>Fe(2+)</name>
        <dbReference type="ChEBI" id="CHEBI:29033"/>
    </cofactor>
    <text evidence="4">Binds 1 Fe(2+) ion.</text>
</comment>
<dbReference type="CDD" id="cd00487">
    <property type="entry name" value="Pep_deformylase"/>
    <property type="match status" value="1"/>
</dbReference>
<evidence type="ECO:0000256" key="4">
    <source>
        <dbReference type="HAMAP-Rule" id="MF_00163"/>
    </source>
</evidence>
<keyword evidence="7" id="KW-1185">Reference proteome</keyword>
<comment type="function">
    <text evidence="4">Removes the formyl group from the N-terminal Met of newly synthesized proteins. Requires at least a dipeptide for an efficient rate of reaction. N-terminal L-methionine is a prerequisite for activity but the enzyme has broad specificity at other positions.</text>
</comment>
<dbReference type="NCBIfam" id="TIGR00079">
    <property type="entry name" value="pept_deformyl"/>
    <property type="match status" value="1"/>
</dbReference>
<keyword evidence="4" id="KW-0648">Protein biosynthesis</keyword>
<dbReference type="PANTHER" id="PTHR10458">
    <property type="entry name" value="PEPTIDE DEFORMYLASE"/>
    <property type="match status" value="1"/>
</dbReference>
<feature type="region of interest" description="Disordered" evidence="5">
    <location>
        <begin position="186"/>
        <end position="207"/>
    </location>
</feature>
<dbReference type="SUPFAM" id="SSF56420">
    <property type="entry name" value="Peptide deformylase"/>
    <property type="match status" value="1"/>
</dbReference>
<dbReference type="Pfam" id="PF01327">
    <property type="entry name" value="Pep_deformylase"/>
    <property type="match status" value="1"/>
</dbReference>
<evidence type="ECO:0000256" key="5">
    <source>
        <dbReference type="SAM" id="MobiDB-lite"/>
    </source>
</evidence>
<evidence type="ECO:0000313" key="7">
    <source>
        <dbReference type="Proteomes" id="UP001597418"/>
    </source>
</evidence>
<dbReference type="PRINTS" id="PR01576">
    <property type="entry name" value="PDEFORMYLASE"/>
</dbReference>
<dbReference type="EMBL" id="JBHUMB010000006">
    <property type="protein sequence ID" value="MFD2742951.1"/>
    <property type="molecule type" value="Genomic_DNA"/>
</dbReference>
<feature type="binding site" evidence="4">
    <location>
        <position position="125"/>
    </location>
    <ligand>
        <name>Fe cation</name>
        <dbReference type="ChEBI" id="CHEBI:24875"/>
    </ligand>
</feature>
<dbReference type="HAMAP" id="MF_00163">
    <property type="entry name" value="Pep_deformylase"/>
    <property type="match status" value="1"/>
</dbReference>
<feature type="binding site" evidence="4">
    <location>
        <position position="171"/>
    </location>
    <ligand>
        <name>Fe cation</name>
        <dbReference type="ChEBI" id="CHEBI:24875"/>
    </ligand>
</feature>
<dbReference type="InterPro" id="IPR023635">
    <property type="entry name" value="Peptide_deformylase"/>
</dbReference>
<comment type="similarity">
    <text evidence="1 4">Belongs to the polypeptide deformylase family.</text>
</comment>
<keyword evidence="2 4" id="KW-0479">Metal-binding</keyword>
<dbReference type="PIRSF" id="PIRSF004749">
    <property type="entry name" value="Pep_def"/>
    <property type="match status" value="1"/>
</dbReference>
<evidence type="ECO:0000256" key="2">
    <source>
        <dbReference type="ARBA" id="ARBA00022723"/>
    </source>
</evidence>
<gene>
    <name evidence="4 6" type="primary">def</name>
    <name evidence="6" type="ORF">ACFSQ6_06030</name>
</gene>
<proteinExistence type="inferred from homology"/>